<dbReference type="RefSeq" id="XP_013081384.2">
    <property type="nucleotide sequence ID" value="XM_013225930.2"/>
</dbReference>
<organism evidence="3 4">
    <name type="scientific">Biomphalaria glabrata</name>
    <name type="common">Bloodfluke planorb</name>
    <name type="synonym">Freshwater snail</name>
    <dbReference type="NCBI Taxonomy" id="6526"/>
    <lineage>
        <taxon>Eukaryota</taxon>
        <taxon>Metazoa</taxon>
        <taxon>Spiralia</taxon>
        <taxon>Lophotrochozoa</taxon>
        <taxon>Mollusca</taxon>
        <taxon>Gastropoda</taxon>
        <taxon>Heterobranchia</taxon>
        <taxon>Euthyneura</taxon>
        <taxon>Panpulmonata</taxon>
        <taxon>Hygrophila</taxon>
        <taxon>Lymnaeoidea</taxon>
        <taxon>Planorbidae</taxon>
        <taxon>Biomphalaria</taxon>
    </lineage>
</organism>
<dbReference type="GO" id="GO:0016308">
    <property type="term" value="F:1-phosphatidylinositol-4-phosphate 5-kinase activity"/>
    <property type="evidence" value="ECO:0007669"/>
    <property type="project" value="TreeGrafter"/>
</dbReference>
<dbReference type="GO" id="GO:0046854">
    <property type="term" value="P:phosphatidylinositol phosphate biosynthetic process"/>
    <property type="evidence" value="ECO:0007669"/>
    <property type="project" value="TreeGrafter"/>
</dbReference>
<dbReference type="CDD" id="cd17304">
    <property type="entry name" value="PIPKc_PIP5KL1"/>
    <property type="match status" value="1"/>
</dbReference>
<dbReference type="PROSITE" id="PS51455">
    <property type="entry name" value="PIPK"/>
    <property type="match status" value="1"/>
</dbReference>
<name>A0A2C9JSX7_BIOGL</name>
<evidence type="ECO:0000313" key="3">
    <source>
        <dbReference type="EnsemblMetazoa" id="BGLB007544-PC"/>
    </source>
</evidence>
<evidence type="ECO:0000256" key="1">
    <source>
        <dbReference type="PROSITE-ProRule" id="PRU00781"/>
    </source>
</evidence>
<dbReference type="STRING" id="6526.A0A2C9JSX7"/>
<dbReference type="Gene3D" id="3.30.810.10">
    <property type="entry name" value="2-Layer Sandwich"/>
    <property type="match status" value="1"/>
</dbReference>
<dbReference type="RefSeq" id="XP_013081383.2">
    <property type="nucleotide sequence ID" value="XM_013225929.2"/>
</dbReference>
<dbReference type="InterPro" id="IPR023610">
    <property type="entry name" value="PInositol-4/5-P-5/4-kinase"/>
</dbReference>
<dbReference type="EnsemblMetazoa" id="BGLB007544-RB">
    <property type="protein sequence ID" value="BGLB007544-PB"/>
    <property type="gene ID" value="BGLB007544"/>
</dbReference>
<dbReference type="EnsemblMetazoa" id="BGLB007544-RE">
    <property type="protein sequence ID" value="BGLB007544-PE"/>
    <property type="gene ID" value="BGLB007544"/>
</dbReference>
<dbReference type="Pfam" id="PF01504">
    <property type="entry name" value="PIP5K"/>
    <property type="match status" value="1"/>
</dbReference>
<dbReference type="GO" id="GO:0005886">
    <property type="term" value="C:plasma membrane"/>
    <property type="evidence" value="ECO:0007669"/>
    <property type="project" value="TreeGrafter"/>
</dbReference>
<feature type="domain" description="PIPK" evidence="2">
    <location>
        <begin position="86"/>
        <end position="500"/>
    </location>
</feature>
<dbReference type="EnsemblMetazoa" id="BGLB007544-RC">
    <property type="protein sequence ID" value="BGLB007544-PC"/>
    <property type="gene ID" value="BGLB007544"/>
</dbReference>
<dbReference type="OrthoDB" id="20783at2759"/>
<dbReference type="AlphaFoldDB" id="A0A2C9JSX7"/>
<dbReference type="VEuPathDB" id="VectorBase:BGLAX_031980"/>
<dbReference type="PANTHER" id="PTHR23086:SF46">
    <property type="entry name" value="PHOSPHATIDYLINOSITOL 4-PHOSPHATE 5-KINASE-LIKE PROTEIN 1"/>
    <property type="match status" value="1"/>
</dbReference>
<dbReference type="GO" id="GO:0005524">
    <property type="term" value="F:ATP binding"/>
    <property type="evidence" value="ECO:0007669"/>
    <property type="project" value="UniProtKB-UniRule"/>
</dbReference>
<proteinExistence type="predicted"/>
<dbReference type="InterPro" id="IPR027483">
    <property type="entry name" value="PInositol-4-P-4/5-kinase_C_sf"/>
</dbReference>
<dbReference type="Proteomes" id="UP000076420">
    <property type="component" value="Unassembled WGS sequence"/>
</dbReference>
<dbReference type="InterPro" id="IPR002498">
    <property type="entry name" value="PInositol-4-P-4/5-kinase_core"/>
</dbReference>
<sequence length="501" mass="58192">METSAKKYEHYHFKKRGSSKAMSPSPLKTYTVHFNLNSLRSSNSVSPSLPTISLGSLNTSIDQTPRKNKNGKKRHSGWYRLRRKLPRKGVVAIENSHPHHQLVSCVRQGIRELNRKFPAVGPKVGLNNLDFTEVLKTEIQSNKKIFEFESYSPSVFATIRQAIDITENEFLNSVATVDDHPYYEFISNSKSGQDFFLSNNMQFMFKSNRQRDVKFFISILRNYLQHFISYPHSLLVKYVGCYAIKFPGKPKKYFLVMQSIFYPSDRIEERFDIKGCTAGRYQKPNAEGSQIIIVLKDQNFLTEVLDFGDQNQWFLQQIQADSEFLCGLNCMDYSLLIGRQRKHTDEKVTEHVATIVERIGKSISPIRKGMLTSNGDALYNGQGDYTNRALNDLKESTFQDIITLPEYKPGVMFPRSLTDGVENFHKEHRRLLPKSKNALHILDGEEYRYFVGVVDFLTRFDWRQKTAQYWKIVKYSCGDHSTKSPKVYSRRFINFLRDHVR</sequence>
<dbReference type="Gene3D" id="3.30.800.10">
    <property type="entry name" value="Phosphatidylinositol Phosphate Kinase II Beta"/>
    <property type="match status" value="1"/>
</dbReference>
<protein>
    <recommendedName>
        <fullName evidence="2">PIPK domain-containing protein</fullName>
    </recommendedName>
</protein>
<gene>
    <name evidence="3" type="primary">106066843</name>
</gene>
<accession>A0A2C9JSX7</accession>
<reference evidence="3" key="1">
    <citation type="submission" date="2020-05" db="UniProtKB">
        <authorList>
            <consortium name="EnsemblMetazoa"/>
        </authorList>
    </citation>
    <scope>IDENTIFICATION</scope>
    <source>
        <strain evidence="3">BB02</strain>
    </source>
</reference>
<keyword evidence="1" id="KW-0808">Transferase</keyword>
<keyword evidence="1" id="KW-0067">ATP-binding</keyword>
<evidence type="ECO:0000313" key="4">
    <source>
        <dbReference type="Proteomes" id="UP000076420"/>
    </source>
</evidence>
<dbReference type="InterPro" id="IPR027484">
    <property type="entry name" value="PInositol-4-P-5-kinase_N"/>
</dbReference>
<dbReference type="RefSeq" id="XP_013081382.2">
    <property type="nucleotide sequence ID" value="XM_013225928.2"/>
</dbReference>
<keyword evidence="1" id="KW-0547">Nucleotide-binding</keyword>
<keyword evidence="1" id="KW-0418">Kinase</keyword>
<dbReference type="VEuPathDB" id="VectorBase:BGLB007544"/>
<dbReference type="KEGG" id="bgt:106066843"/>
<dbReference type="PANTHER" id="PTHR23086">
    <property type="entry name" value="PHOSPHATIDYLINOSITOL-4-PHOSPHATE 5-KINASE"/>
    <property type="match status" value="1"/>
</dbReference>
<dbReference type="SUPFAM" id="SSF56104">
    <property type="entry name" value="SAICAR synthase-like"/>
    <property type="match status" value="1"/>
</dbReference>
<evidence type="ECO:0000259" key="2">
    <source>
        <dbReference type="PROSITE" id="PS51455"/>
    </source>
</evidence>
<dbReference type="SMART" id="SM00330">
    <property type="entry name" value="PIPKc"/>
    <property type="match status" value="1"/>
</dbReference>